<reference evidence="2 3" key="1">
    <citation type="submission" date="2020-08" db="EMBL/GenBank/DDBJ databases">
        <title>Cohnella phylogeny.</title>
        <authorList>
            <person name="Dunlap C."/>
        </authorList>
    </citation>
    <scope>NUCLEOTIDE SEQUENCE [LARGE SCALE GENOMIC DNA]</scope>
    <source>
        <strain evidence="2 3">DSM 103658</strain>
    </source>
</reference>
<proteinExistence type="predicted"/>
<feature type="domain" description="VOC" evidence="1">
    <location>
        <begin position="5"/>
        <end position="125"/>
    </location>
</feature>
<dbReference type="PANTHER" id="PTHR21366:SF14">
    <property type="entry name" value="GLYOXALASE DOMAIN-CONTAINING PROTEIN 5"/>
    <property type="match status" value="1"/>
</dbReference>
<keyword evidence="3" id="KW-1185">Reference proteome</keyword>
<dbReference type="CDD" id="cd07253">
    <property type="entry name" value="GLOD5"/>
    <property type="match status" value="1"/>
</dbReference>
<dbReference type="SUPFAM" id="SSF54593">
    <property type="entry name" value="Glyoxalase/Bleomycin resistance protein/Dihydroxybiphenyl dioxygenase"/>
    <property type="match status" value="1"/>
</dbReference>
<dbReference type="Pfam" id="PF00903">
    <property type="entry name" value="Glyoxalase"/>
    <property type="match status" value="1"/>
</dbReference>
<dbReference type="AlphaFoldDB" id="A0A841TDS9"/>
<dbReference type="Gene3D" id="3.10.180.10">
    <property type="entry name" value="2,3-Dihydroxybiphenyl 1,2-Dioxygenase, domain 1"/>
    <property type="match status" value="1"/>
</dbReference>
<dbReference type="InterPro" id="IPR004360">
    <property type="entry name" value="Glyas_Fos-R_dOase_dom"/>
</dbReference>
<comment type="caution">
    <text evidence="2">The sequence shown here is derived from an EMBL/GenBank/DDBJ whole genome shotgun (WGS) entry which is preliminary data.</text>
</comment>
<gene>
    <name evidence="2" type="ORF">H4Q31_12880</name>
</gene>
<sequence>MVLNRLDHLVLTVRDLERTVRFYEDVLGMEAVRFAGGRFALKFGTQKINLHEKGKEFEPKAESPVPGSADLCLLAHTPLPDVIRHLEACEVAIEEGPVRRTGAMGPIDSVYIRDPDQNLIEISNAAEADGL</sequence>
<dbReference type="InterPro" id="IPR050383">
    <property type="entry name" value="GlyoxalaseI/FosfomycinResist"/>
</dbReference>
<dbReference type="InterPro" id="IPR029068">
    <property type="entry name" value="Glyas_Bleomycin-R_OHBP_Dase"/>
</dbReference>
<protein>
    <submittedName>
        <fullName evidence="2">VOC family protein</fullName>
    </submittedName>
</protein>
<dbReference type="EMBL" id="JACJVN010000051">
    <property type="protein sequence ID" value="MBB6678195.1"/>
    <property type="molecule type" value="Genomic_DNA"/>
</dbReference>
<organism evidence="2 3">
    <name type="scientific">Cohnella lubricantis</name>
    <dbReference type="NCBI Taxonomy" id="2163172"/>
    <lineage>
        <taxon>Bacteria</taxon>
        <taxon>Bacillati</taxon>
        <taxon>Bacillota</taxon>
        <taxon>Bacilli</taxon>
        <taxon>Bacillales</taxon>
        <taxon>Paenibacillaceae</taxon>
        <taxon>Cohnella</taxon>
    </lineage>
</organism>
<dbReference type="PANTHER" id="PTHR21366">
    <property type="entry name" value="GLYOXALASE FAMILY PROTEIN"/>
    <property type="match status" value="1"/>
</dbReference>
<evidence type="ECO:0000313" key="2">
    <source>
        <dbReference type="EMBL" id="MBB6678195.1"/>
    </source>
</evidence>
<evidence type="ECO:0000259" key="1">
    <source>
        <dbReference type="PROSITE" id="PS51819"/>
    </source>
</evidence>
<accession>A0A841TDS9</accession>
<dbReference type="InterPro" id="IPR037523">
    <property type="entry name" value="VOC_core"/>
</dbReference>
<evidence type="ECO:0000313" key="3">
    <source>
        <dbReference type="Proteomes" id="UP000574133"/>
    </source>
</evidence>
<dbReference type="Proteomes" id="UP000574133">
    <property type="component" value="Unassembled WGS sequence"/>
</dbReference>
<name>A0A841TDS9_9BACL</name>
<dbReference type="PROSITE" id="PS51819">
    <property type="entry name" value="VOC"/>
    <property type="match status" value="1"/>
</dbReference>